<dbReference type="Proteomes" id="UP000799778">
    <property type="component" value="Unassembled WGS sequence"/>
</dbReference>
<name>A0A6A5XWM5_9PLEO</name>
<reference evidence="1" key="1">
    <citation type="journal article" date="2020" name="Stud. Mycol.">
        <title>101 Dothideomycetes genomes: a test case for predicting lifestyles and emergence of pathogens.</title>
        <authorList>
            <person name="Haridas S."/>
            <person name="Albert R."/>
            <person name="Binder M."/>
            <person name="Bloem J."/>
            <person name="Labutti K."/>
            <person name="Salamov A."/>
            <person name="Andreopoulos B."/>
            <person name="Baker S."/>
            <person name="Barry K."/>
            <person name="Bills G."/>
            <person name="Bluhm B."/>
            <person name="Cannon C."/>
            <person name="Castanera R."/>
            <person name="Culley D."/>
            <person name="Daum C."/>
            <person name="Ezra D."/>
            <person name="Gonzalez J."/>
            <person name="Henrissat B."/>
            <person name="Kuo A."/>
            <person name="Liang C."/>
            <person name="Lipzen A."/>
            <person name="Lutzoni F."/>
            <person name="Magnuson J."/>
            <person name="Mondo S."/>
            <person name="Nolan M."/>
            <person name="Ohm R."/>
            <person name="Pangilinan J."/>
            <person name="Park H.-J."/>
            <person name="Ramirez L."/>
            <person name="Alfaro M."/>
            <person name="Sun H."/>
            <person name="Tritt A."/>
            <person name="Yoshinaga Y."/>
            <person name="Zwiers L.-H."/>
            <person name="Turgeon B."/>
            <person name="Goodwin S."/>
            <person name="Spatafora J."/>
            <person name="Crous P."/>
            <person name="Grigoriev I."/>
        </authorList>
    </citation>
    <scope>NUCLEOTIDE SEQUENCE</scope>
    <source>
        <strain evidence="1">CBS 175.79</strain>
    </source>
</reference>
<gene>
    <name evidence="1" type="ORF">BU24DRAFT_152494</name>
</gene>
<evidence type="ECO:0000313" key="2">
    <source>
        <dbReference type="Proteomes" id="UP000799778"/>
    </source>
</evidence>
<dbReference type="GeneID" id="54278682"/>
<organism evidence="1 2">
    <name type="scientific">Aaosphaeria arxii CBS 175.79</name>
    <dbReference type="NCBI Taxonomy" id="1450172"/>
    <lineage>
        <taxon>Eukaryota</taxon>
        <taxon>Fungi</taxon>
        <taxon>Dikarya</taxon>
        <taxon>Ascomycota</taxon>
        <taxon>Pezizomycotina</taxon>
        <taxon>Dothideomycetes</taxon>
        <taxon>Pleosporomycetidae</taxon>
        <taxon>Pleosporales</taxon>
        <taxon>Pleosporales incertae sedis</taxon>
        <taxon>Aaosphaeria</taxon>
    </lineage>
</organism>
<dbReference type="EMBL" id="ML978068">
    <property type="protein sequence ID" value="KAF2017562.1"/>
    <property type="molecule type" value="Genomic_DNA"/>
</dbReference>
<evidence type="ECO:0000313" key="1">
    <source>
        <dbReference type="EMBL" id="KAF2017562.1"/>
    </source>
</evidence>
<protein>
    <submittedName>
        <fullName evidence="1">Uncharacterized protein</fullName>
    </submittedName>
</protein>
<dbReference type="RefSeq" id="XP_033385901.1">
    <property type="nucleotide sequence ID" value="XM_033521285.1"/>
</dbReference>
<accession>A0A6A5XWM5</accession>
<sequence length="181" mass="20378">MRSEAALDGAGPKERIRGESLGYAKPPLDHAVNCFDREKEGQNVGHARSVQNGNEYLPLLCMQNQACVSGALLCITKKSHGSDRSETCCCQFWTSPMDDNDACCTRETVRNRKNVRFEDIAPFVCIAVMQKSSRNGMYILELLGPHILLLGQDMQDVNKNCIGRKLQMLKQLPNWYLPMRN</sequence>
<keyword evidence="2" id="KW-1185">Reference proteome</keyword>
<proteinExistence type="predicted"/>
<dbReference type="AlphaFoldDB" id="A0A6A5XWM5"/>